<sequence length="121" mass="14018">MTLSLVLHPLKTIPLFSAAAAYYCDYKCDVWCRQACPYYRQFSAIWNARINVAAVSQGCKGIISVAGFCHYLQDLIYKSQRAKQLRLTTQELTIVENMERYTWRDWCNGRDPFMGPNCHLP</sequence>
<proteinExistence type="predicted"/>
<reference evidence="2" key="1">
    <citation type="submission" date="2023-07" db="EMBL/GenBank/DDBJ databases">
        <authorList>
            <consortium name="CYATHOMIX"/>
        </authorList>
    </citation>
    <scope>NUCLEOTIDE SEQUENCE</scope>
    <source>
        <strain evidence="2">N/A</strain>
    </source>
</reference>
<gene>
    <name evidence="2" type="ORF">CYNAS_LOCUS19898</name>
</gene>
<name>A0AA36HBT4_CYLNA</name>
<evidence type="ECO:0000313" key="2">
    <source>
        <dbReference type="EMBL" id="CAJ0607915.1"/>
    </source>
</evidence>
<comment type="caution">
    <text evidence="2">The sequence shown here is derived from an EMBL/GenBank/DDBJ whole genome shotgun (WGS) entry which is preliminary data.</text>
</comment>
<feature type="chain" id="PRO_5041267426" evidence="1">
    <location>
        <begin position="22"/>
        <end position="121"/>
    </location>
</feature>
<dbReference type="AlphaFoldDB" id="A0AA36HBT4"/>
<accession>A0AA36HBT4</accession>
<dbReference type="Proteomes" id="UP001176961">
    <property type="component" value="Unassembled WGS sequence"/>
</dbReference>
<protein>
    <submittedName>
        <fullName evidence="2">Uncharacterized protein</fullName>
    </submittedName>
</protein>
<keyword evidence="1" id="KW-0732">Signal</keyword>
<dbReference type="EMBL" id="CATQJL010000316">
    <property type="protein sequence ID" value="CAJ0607915.1"/>
    <property type="molecule type" value="Genomic_DNA"/>
</dbReference>
<feature type="signal peptide" evidence="1">
    <location>
        <begin position="1"/>
        <end position="21"/>
    </location>
</feature>
<evidence type="ECO:0000313" key="3">
    <source>
        <dbReference type="Proteomes" id="UP001176961"/>
    </source>
</evidence>
<keyword evidence="3" id="KW-1185">Reference proteome</keyword>
<evidence type="ECO:0000256" key="1">
    <source>
        <dbReference type="SAM" id="SignalP"/>
    </source>
</evidence>
<organism evidence="2 3">
    <name type="scientific">Cylicocyclus nassatus</name>
    <name type="common">Nematode worm</name>
    <dbReference type="NCBI Taxonomy" id="53992"/>
    <lineage>
        <taxon>Eukaryota</taxon>
        <taxon>Metazoa</taxon>
        <taxon>Ecdysozoa</taxon>
        <taxon>Nematoda</taxon>
        <taxon>Chromadorea</taxon>
        <taxon>Rhabditida</taxon>
        <taxon>Rhabditina</taxon>
        <taxon>Rhabditomorpha</taxon>
        <taxon>Strongyloidea</taxon>
        <taxon>Strongylidae</taxon>
        <taxon>Cylicocyclus</taxon>
    </lineage>
</organism>